<name>Q232K1_TETTS</name>
<feature type="chain" id="PRO_5010136661" evidence="1">
    <location>
        <begin position="22"/>
        <end position="105"/>
    </location>
</feature>
<protein>
    <submittedName>
        <fullName evidence="3">Transmembrane protein, putative</fullName>
    </submittedName>
</protein>
<dbReference type="KEGG" id="tet:TTHERM_00592940"/>
<dbReference type="EMBL" id="GG662781">
    <property type="protein sequence ID" value="EAR91408.1"/>
    <property type="molecule type" value="Genomic_DNA"/>
</dbReference>
<proteinExistence type="predicted"/>
<dbReference type="InParanoid" id="Q232K1"/>
<dbReference type="Proteomes" id="UP000009168">
    <property type="component" value="Unassembled WGS sequence"/>
</dbReference>
<keyword evidence="3" id="KW-0472">Membrane</keyword>
<gene>
    <name evidence="2" type="ORF">TTHERM_00592940</name>
    <name evidence="3" type="ORF">TTHERM_00592970</name>
</gene>
<keyword evidence="1" id="KW-0732">Signal</keyword>
<evidence type="ECO:0000313" key="3">
    <source>
        <dbReference type="EMBL" id="EAR91411.1"/>
    </source>
</evidence>
<feature type="signal peptide" evidence="1">
    <location>
        <begin position="1"/>
        <end position="21"/>
    </location>
</feature>
<keyword evidence="4" id="KW-1185">Reference proteome</keyword>
<reference evidence="3" key="3">
    <citation type="submission" date="2014-02" db="EMBL/GenBank/DDBJ databases">
        <title>Annotation update of Tetrahymena thermophila SB210.</title>
        <authorList>
            <person name="Bidwell S."/>
            <person name="Michalis H.M."/>
            <person name="Zafar N."/>
            <person name="Joardar V."/>
            <person name="Miao W."/>
            <person name="Russ C."/>
            <person name="Eisen J."/>
            <person name="Wu M."/>
            <person name="Wu D."/>
            <person name="Nierman W."/>
            <person name="Orias E."/>
            <person name="Delcher A."/>
            <person name="Salzberg S."/>
            <person name="Coyne R."/>
        </authorList>
    </citation>
    <scope>NUCLEOTIDE SEQUENCE</scope>
    <source>
        <strain evidence="3">SB210</strain>
    </source>
</reference>
<keyword evidence="3" id="KW-0812">Transmembrane</keyword>
<dbReference type="RefSeq" id="XP_001011653.1">
    <property type="nucleotide sequence ID" value="XM_001011653.1"/>
</dbReference>
<dbReference type="GeneID" id="7833493"/>
<dbReference type="EMBL" id="GG662781">
    <property type="protein sequence ID" value="EAR91411.1"/>
    <property type="molecule type" value="Genomic_DNA"/>
</dbReference>
<dbReference type="AlphaFoldDB" id="Q232K1"/>
<organism evidence="3 4">
    <name type="scientific">Tetrahymena thermophila (strain SB210)</name>
    <dbReference type="NCBI Taxonomy" id="312017"/>
    <lineage>
        <taxon>Eukaryota</taxon>
        <taxon>Sar</taxon>
        <taxon>Alveolata</taxon>
        <taxon>Ciliophora</taxon>
        <taxon>Intramacronucleata</taxon>
        <taxon>Oligohymenophorea</taxon>
        <taxon>Hymenostomatida</taxon>
        <taxon>Tetrahymenina</taxon>
        <taxon>Tetrahymenidae</taxon>
        <taxon>Tetrahymena</taxon>
    </lineage>
</organism>
<dbReference type="HOGENOM" id="CLU_2242018_0_0_1"/>
<accession>Q232K1</accession>
<evidence type="ECO:0000256" key="1">
    <source>
        <dbReference type="SAM" id="SignalP"/>
    </source>
</evidence>
<reference evidence="3" key="2">
    <citation type="submission" date="2008-09" db="EMBL/GenBank/DDBJ databases">
        <authorList>
            <person name="Eisen J.A."/>
            <person name="Wu M."/>
            <person name="Wu D."/>
            <person name="Nierman W.C."/>
            <person name="Orias E."/>
            <person name="Delcher A.L."/>
            <person name="Salzberg S.L."/>
        </authorList>
    </citation>
    <scope>NUCLEOTIDE SEQUENCE</scope>
    <source>
        <strain evidence="3">SB210</strain>
    </source>
</reference>
<evidence type="ECO:0000313" key="2">
    <source>
        <dbReference type="EMBL" id="EAR91408.1"/>
    </source>
</evidence>
<reference evidence="4" key="1">
    <citation type="journal article" date="2006" name="PLoS Biol.">
        <title>Macronuclear genome sequence of the ciliate Tetrahymena thermophila, a model eukaryote.</title>
        <authorList>
            <person name="Eisen J.A."/>
            <person name="Coyne R.S."/>
            <person name="Wu M."/>
            <person name="Wu D."/>
            <person name="Thiagarajan M."/>
            <person name="Wortman J.R."/>
            <person name="Badger J.H."/>
            <person name="Ren Q."/>
            <person name="Amedeo P."/>
            <person name="Jones K.M."/>
            <person name="Tallon L.J."/>
            <person name="Delcher A.L."/>
            <person name="Salzberg S.L."/>
            <person name="Silva J.C."/>
            <person name="Haas B.J."/>
            <person name="Majoros W.H."/>
            <person name="Farzad M."/>
            <person name="Carlton J.M."/>
            <person name="Smith R.K. Jr."/>
            <person name="Garg J."/>
            <person name="Pearlman R.E."/>
            <person name="Karrer K.M."/>
            <person name="Sun L."/>
            <person name="Manning G."/>
            <person name="Elde N.C."/>
            <person name="Turkewitz A.P."/>
            <person name="Asai D.J."/>
            <person name="Wilkes D.E."/>
            <person name="Wang Y."/>
            <person name="Cai H."/>
            <person name="Collins K."/>
            <person name="Stewart B.A."/>
            <person name="Lee S.R."/>
            <person name="Wilamowska K."/>
            <person name="Weinberg Z."/>
            <person name="Ruzzo W.L."/>
            <person name="Wloga D."/>
            <person name="Gaertig J."/>
            <person name="Frankel J."/>
            <person name="Tsao C.-C."/>
            <person name="Gorovsky M.A."/>
            <person name="Keeling P.J."/>
            <person name="Waller R.F."/>
            <person name="Patron N.J."/>
            <person name="Cherry J.M."/>
            <person name="Stover N.A."/>
            <person name="Krieger C.J."/>
            <person name="del Toro C."/>
            <person name="Ryder H.F."/>
            <person name="Williamson S.C."/>
            <person name="Barbeau R.A."/>
            <person name="Hamilton E.P."/>
            <person name="Orias E."/>
        </authorList>
    </citation>
    <scope>NUCLEOTIDE SEQUENCE [LARGE SCALE GENOMIC DNA]</scope>
    <source>
        <strain evidence="4">SB210</strain>
    </source>
</reference>
<evidence type="ECO:0000313" key="4">
    <source>
        <dbReference type="Proteomes" id="UP000009168"/>
    </source>
</evidence>
<dbReference type="GeneID" id="7833490"/>
<sequence length="105" mass="11617">MKSTVLLVAILSLLSFATIYSIKSLDRQETEYSDLQLCLKPIDPDIGIDVGTLVLNRCQQNMTFNITLETGTIIKTNCLGYLETQAISQIPSTGVVGFEWRQTAC</sequence>
<dbReference type="KEGG" id="tet:TTHERM_00592970"/>
<dbReference type="RefSeq" id="XP_001011656.1">
    <property type="nucleotide sequence ID" value="XM_001011656.1"/>
</dbReference>